<keyword evidence="1" id="KW-0812">Transmembrane</keyword>
<dbReference type="KEGG" id="mmad:MMJJ_02240"/>
<keyword evidence="1" id="KW-0472">Membrane</keyword>
<protein>
    <submittedName>
        <fullName evidence="2">Uncharacterized protein</fullName>
    </submittedName>
</protein>
<dbReference type="Proteomes" id="UP000239462">
    <property type="component" value="Chromosome"/>
</dbReference>
<accession>A0A2L1C8L3</accession>
<feature type="transmembrane region" description="Helical" evidence="1">
    <location>
        <begin position="78"/>
        <end position="98"/>
    </location>
</feature>
<evidence type="ECO:0000313" key="3">
    <source>
        <dbReference type="Proteomes" id="UP000239462"/>
    </source>
</evidence>
<reference evidence="3" key="1">
    <citation type="journal article" date="2018" name="Genome Announc.">
        <title>Complete Genome Sequence of the Methanococcus maripaludis Type Strain JJ (DSM 2067), a Model for Selenoprotein Synthesis in Archaea.</title>
        <authorList>
            <person name="Poehlein A."/>
            <person name="Heym D."/>
            <person name="Quitzke V."/>
            <person name="Fersch J."/>
            <person name="Daniel R."/>
            <person name="Rother M."/>
        </authorList>
    </citation>
    <scope>NUCLEOTIDE SEQUENCE [LARGE SCALE GENOMIC DNA]</scope>
    <source>
        <strain evidence="3">DSM 2067</strain>
    </source>
</reference>
<dbReference type="RefSeq" id="WP_104837307.1">
    <property type="nucleotide sequence ID" value="NZ_CP026606.1"/>
</dbReference>
<proteinExistence type="predicted"/>
<organism evidence="2 3">
    <name type="scientific">Methanococcus maripaludis</name>
    <name type="common">Methanococcus deltae</name>
    <dbReference type="NCBI Taxonomy" id="39152"/>
    <lineage>
        <taxon>Archaea</taxon>
        <taxon>Methanobacteriati</taxon>
        <taxon>Methanobacteriota</taxon>
        <taxon>Methanomada group</taxon>
        <taxon>Methanococci</taxon>
        <taxon>Methanococcales</taxon>
        <taxon>Methanococcaceae</taxon>
        <taxon>Methanococcus</taxon>
    </lineage>
</organism>
<evidence type="ECO:0000256" key="1">
    <source>
        <dbReference type="SAM" id="Phobius"/>
    </source>
</evidence>
<dbReference type="GeneID" id="36101318"/>
<evidence type="ECO:0000313" key="2">
    <source>
        <dbReference type="EMBL" id="AVB75643.1"/>
    </source>
</evidence>
<gene>
    <name evidence="2" type="ORF">MMJJ_02240</name>
</gene>
<dbReference type="EMBL" id="CP026606">
    <property type="protein sequence ID" value="AVB75643.1"/>
    <property type="molecule type" value="Genomic_DNA"/>
</dbReference>
<dbReference type="AlphaFoldDB" id="A0A2L1C8L3"/>
<sequence length="108" mass="12393">MKCFPIPDGKIKAFPIKTSEKSKKPQNNVQQPQERVIERVIVPERIIERPVERIVEVPVERVVEKPIYQNRQNPMSNAVKTIGLVIVSTYIVLSLLGLDLPTLISFFR</sequence>
<name>A0A2L1C8L3_METMI</name>
<keyword evidence="1" id="KW-1133">Transmembrane helix</keyword>